<evidence type="ECO:0008006" key="4">
    <source>
        <dbReference type="Google" id="ProtNLM"/>
    </source>
</evidence>
<dbReference type="RefSeq" id="WP_198349205.1">
    <property type="nucleotide sequence ID" value="NZ_WSEL01000003.1"/>
</dbReference>
<keyword evidence="3" id="KW-1185">Reference proteome</keyword>
<feature type="compositionally biased region" description="Pro residues" evidence="1">
    <location>
        <begin position="80"/>
        <end position="95"/>
    </location>
</feature>
<name>A0A6N8IP67_9BURK</name>
<evidence type="ECO:0000313" key="2">
    <source>
        <dbReference type="EMBL" id="MVQ28628.1"/>
    </source>
</evidence>
<dbReference type="AlphaFoldDB" id="A0A6N8IP67"/>
<sequence>MTLAAFRRTLRSHPLGWLLVLALWLPAAQWAAATHALLHLQSASAGSDRQAPAHLPIQCDLCAVAAVVGGAAPASAAPAALPPAPPLAQPSFQPAPAPRPVAIAAYRSRAPPLPHA</sequence>
<gene>
    <name evidence="2" type="ORF">GON04_04175</name>
</gene>
<evidence type="ECO:0000256" key="1">
    <source>
        <dbReference type="SAM" id="MobiDB-lite"/>
    </source>
</evidence>
<protein>
    <recommendedName>
        <fullName evidence="4">DUF2946 domain-containing protein</fullName>
    </recommendedName>
</protein>
<organism evidence="2 3">
    <name type="scientific">Ramlibacter pinisoli</name>
    <dbReference type="NCBI Taxonomy" id="2682844"/>
    <lineage>
        <taxon>Bacteria</taxon>
        <taxon>Pseudomonadati</taxon>
        <taxon>Pseudomonadota</taxon>
        <taxon>Betaproteobacteria</taxon>
        <taxon>Burkholderiales</taxon>
        <taxon>Comamonadaceae</taxon>
        <taxon>Ramlibacter</taxon>
    </lineage>
</organism>
<reference evidence="2 3" key="1">
    <citation type="submission" date="2019-12" db="EMBL/GenBank/DDBJ databases">
        <authorList>
            <person name="Huq M.A."/>
        </authorList>
    </citation>
    <scope>NUCLEOTIDE SEQUENCE [LARGE SCALE GENOMIC DNA]</scope>
    <source>
        <strain evidence="2 3">MAH-25</strain>
    </source>
</reference>
<dbReference type="Proteomes" id="UP000469385">
    <property type="component" value="Unassembled WGS sequence"/>
</dbReference>
<proteinExistence type="predicted"/>
<evidence type="ECO:0000313" key="3">
    <source>
        <dbReference type="Proteomes" id="UP000469385"/>
    </source>
</evidence>
<feature type="region of interest" description="Disordered" evidence="1">
    <location>
        <begin position="75"/>
        <end position="95"/>
    </location>
</feature>
<accession>A0A6N8IP67</accession>
<comment type="caution">
    <text evidence="2">The sequence shown here is derived from an EMBL/GenBank/DDBJ whole genome shotgun (WGS) entry which is preliminary data.</text>
</comment>
<dbReference type="EMBL" id="WSEL01000003">
    <property type="protein sequence ID" value="MVQ28628.1"/>
    <property type="molecule type" value="Genomic_DNA"/>
</dbReference>